<dbReference type="Proteomes" id="UP000176998">
    <property type="component" value="Unassembled WGS sequence"/>
</dbReference>
<reference evidence="2 3" key="1">
    <citation type="submission" date="2016-09" db="EMBL/GenBank/DDBJ databases">
        <authorList>
            <person name="Capua I."/>
            <person name="De Benedictis P."/>
            <person name="Joannis T."/>
            <person name="Lombin L.H."/>
            <person name="Cattoli G."/>
        </authorList>
    </citation>
    <scope>NUCLEOTIDE SEQUENCE [LARGE SCALE GENOMIC DNA]</scope>
    <source>
        <strain evidence="2 3">IMI 309357</strain>
    </source>
</reference>
<comment type="caution">
    <text evidence="2">The sequence shown here is derived from an EMBL/GenBank/DDBJ whole genome shotgun (WGS) entry which is preliminary data.</text>
</comment>
<dbReference type="GeneID" id="34562481"/>
<keyword evidence="3" id="KW-1185">Reference proteome</keyword>
<gene>
    <name evidence="2" type="ORF">CORC01_09342</name>
</gene>
<accession>A0A1G4B1R6</accession>
<organism evidence="2 3">
    <name type="scientific">Colletotrichum orchidophilum</name>
    <dbReference type="NCBI Taxonomy" id="1209926"/>
    <lineage>
        <taxon>Eukaryota</taxon>
        <taxon>Fungi</taxon>
        <taxon>Dikarya</taxon>
        <taxon>Ascomycota</taxon>
        <taxon>Pezizomycotina</taxon>
        <taxon>Sordariomycetes</taxon>
        <taxon>Hypocreomycetidae</taxon>
        <taxon>Glomerellales</taxon>
        <taxon>Glomerellaceae</taxon>
        <taxon>Colletotrichum</taxon>
    </lineage>
</organism>
<evidence type="ECO:0000313" key="3">
    <source>
        <dbReference type="Proteomes" id="UP000176998"/>
    </source>
</evidence>
<protein>
    <submittedName>
        <fullName evidence="2">Uncharacterized protein</fullName>
    </submittedName>
</protein>
<name>A0A1G4B1R6_9PEZI</name>
<feature type="compositionally biased region" description="Polar residues" evidence="1">
    <location>
        <begin position="103"/>
        <end position="120"/>
    </location>
</feature>
<sequence>MFPTAVEDAFFWNRVFRFQDKRNTHDSPKSLGTHGVLHWDDGWDTLGTGQASLSSPAQHLTPQPGRLSFVRALDLTYGLSHRHNSPHVPSSTTNLARPAFPSPSRTSPANQHLAGTSPHSVTCVPPPSPHSDSTPT</sequence>
<evidence type="ECO:0000256" key="1">
    <source>
        <dbReference type="SAM" id="MobiDB-lite"/>
    </source>
</evidence>
<dbReference type="RefSeq" id="XP_022472493.1">
    <property type="nucleotide sequence ID" value="XM_022620971.1"/>
</dbReference>
<evidence type="ECO:0000313" key="2">
    <source>
        <dbReference type="EMBL" id="OHE95331.1"/>
    </source>
</evidence>
<dbReference type="AlphaFoldDB" id="A0A1G4B1R6"/>
<proteinExistence type="predicted"/>
<dbReference type="EMBL" id="MJBS01000084">
    <property type="protein sequence ID" value="OHE95331.1"/>
    <property type="molecule type" value="Genomic_DNA"/>
</dbReference>
<feature type="region of interest" description="Disordered" evidence="1">
    <location>
        <begin position="81"/>
        <end position="136"/>
    </location>
</feature>